<sequence>MAPSFLSVAKFVEAILRRRFSSAGLSLQTLSIDSETTVQFWGPPPSLSPENEQKPSVLLLHGFGPSAVWQWSRQVKPLSLFFRLYIPDLVFFGGSTTTSSCSDENRSEMFQASSMGKLMEKLGVERFSVVGTSYGGFVAYNMARMFPEKVDKVILASSGVNMRRSDNEAFIARAKCHRITEVMLPSSGTDLRRFSGMVSSRRLDFVPDFVLNDFCQKMYSEKREEKAELLEGLSIGRDDKANVTPIQQDVMLIWGEHDQVFPLRMAHDLRDIFYYLNSMDHRMTSTKRWTNNCMGWVPSYSQIYICMLLYIQTMRAMKASGYLFPGSEISSLLGDFCSIFPLQNLWIPGPLVSAFKSVACFYPSRFGNVTPALPSSPGWSRARRYRIADSTTNHLPNINIFISRLNSICAAATRPNVTSQLFFRDVDGPNYMANLFSQPCDQSDHEQANLTSPNANYQLPLLGIPQSLDVNATEVNDNWSTFLRLSEGAAWFGSVAAMMAKYCLFWKGSNDLEI</sequence>
<dbReference type="InterPro" id="IPR029058">
    <property type="entry name" value="AB_hydrolase_fold"/>
</dbReference>
<dbReference type="Pfam" id="PF00561">
    <property type="entry name" value="Abhydrolase_1"/>
    <property type="match status" value="1"/>
</dbReference>
<gene>
    <name evidence="2" type="ORF">Bca52824_022760</name>
</gene>
<protein>
    <recommendedName>
        <fullName evidence="1">AB hydrolase-1 domain-containing protein</fullName>
    </recommendedName>
</protein>
<dbReference type="AlphaFoldDB" id="A0A8X7VHA7"/>
<evidence type="ECO:0000259" key="1">
    <source>
        <dbReference type="Pfam" id="PF00561"/>
    </source>
</evidence>
<reference evidence="2 3" key="1">
    <citation type="submission" date="2020-02" db="EMBL/GenBank/DDBJ databases">
        <authorList>
            <person name="Ma Q."/>
            <person name="Huang Y."/>
            <person name="Song X."/>
            <person name="Pei D."/>
        </authorList>
    </citation>
    <scope>NUCLEOTIDE SEQUENCE [LARGE SCALE GENOMIC DNA]</scope>
    <source>
        <strain evidence="2">Sxm20200214</strain>
        <tissue evidence="2">Leaf</tissue>
    </source>
</reference>
<dbReference type="EMBL" id="JAAMPC010000005">
    <property type="protein sequence ID" value="KAG2311203.1"/>
    <property type="molecule type" value="Genomic_DNA"/>
</dbReference>
<organism evidence="2 3">
    <name type="scientific">Brassica carinata</name>
    <name type="common">Ethiopian mustard</name>
    <name type="synonym">Abyssinian cabbage</name>
    <dbReference type="NCBI Taxonomy" id="52824"/>
    <lineage>
        <taxon>Eukaryota</taxon>
        <taxon>Viridiplantae</taxon>
        <taxon>Streptophyta</taxon>
        <taxon>Embryophyta</taxon>
        <taxon>Tracheophyta</taxon>
        <taxon>Spermatophyta</taxon>
        <taxon>Magnoliopsida</taxon>
        <taxon>eudicotyledons</taxon>
        <taxon>Gunneridae</taxon>
        <taxon>Pentapetalae</taxon>
        <taxon>rosids</taxon>
        <taxon>malvids</taxon>
        <taxon>Brassicales</taxon>
        <taxon>Brassicaceae</taxon>
        <taxon>Brassiceae</taxon>
        <taxon>Brassica</taxon>
    </lineage>
</organism>
<feature type="domain" description="AB hydrolase-1" evidence="1">
    <location>
        <begin position="55"/>
        <end position="272"/>
    </location>
</feature>
<proteinExistence type="predicted"/>
<dbReference type="SUPFAM" id="SSF53474">
    <property type="entry name" value="alpha/beta-Hydrolases"/>
    <property type="match status" value="1"/>
</dbReference>
<accession>A0A8X7VHA7</accession>
<dbReference type="Proteomes" id="UP000886595">
    <property type="component" value="Unassembled WGS sequence"/>
</dbReference>
<dbReference type="InterPro" id="IPR052370">
    <property type="entry name" value="Meta-cleavage_hydrolase"/>
</dbReference>
<dbReference type="PANTHER" id="PTHR43139:SF28">
    <property type="entry name" value="ALPHA_BETA-HYDROLASES SUPERFAMILY PROTEIN"/>
    <property type="match status" value="1"/>
</dbReference>
<dbReference type="Gene3D" id="3.40.50.1820">
    <property type="entry name" value="alpha/beta hydrolase"/>
    <property type="match status" value="1"/>
</dbReference>
<name>A0A8X7VHA7_BRACI</name>
<dbReference type="PANTHER" id="PTHR43139">
    <property type="entry name" value="SI:DKEY-122A22.2"/>
    <property type="match status" value="1"/>
</dbReference>
<dbReference type="InterPro" id="IPR000073">
    <property type="entry name" value="AB_hydrolase_1"/>
</dbReference>
<dbReference type="OrthoDB" id="6431331at2759"/>
<evidence type="ECO:0000313" key="3">
    <source>
        <dbReference type="Proteomes" id="UP000886595"/>
    </source>
</evidence>
<evidence type="ECO:0000313" key="2">
    <source>
        <dbReference type="EMBL" id="KAG2311203.1"/>
    </source>
</evidence>
<dbReference type="PRINTS" id="PR00111">
    <property type="entry name" value="ABHYDROLASE"/>
</dbReference>
<keyword evidence="3" id="KW-1185">Reference proteome</keyword>
<comment type="caution">
    <text evidence="2">The sequence shown here is derived from an EMBL/GenBank/DDBJ whole genome shotgun (WGS) entry which is preliminary data.</text>
</comment>